<dbReference type="EMBL" id="AMZH03012545">
    <property type="protein sequence ID" value="RRT50835.1"/>
    <property type="molecule type" value="Genomic_DNA"/>
</dbReference>
<comment type="caution">
    <text evidence="2">The sequence shown here is derived from an EMBL/GenBank/DDBJ whole genome shotgun (WGS) entry which is preliminary data.</text>
</comment>
<dbReference type="Proteomes" id="UP000287651">
    <property type="component" value="Unassembled WGS sequence"/>
</dbReference>
<protein>
    <submittedName>
        <fullName evidence="2">Uncharacterized protein</fullName>
    </submittedName>
</protein>
<organism evidence="2 3">
    <name type="scientific">Ensete ventricosum</name>
    <name type="common">Abyssinian banana</name>
    <name type="synonym">Musa ensete</name>
    <dbReference type="NCBI Taxonomy" id="4639"/>
    <lineage>
        <taxon>Eukaryota</taxon>
        <taxon>Viridiplantae</taxon>
        <taxon>Streptophyta</taxon>
        <taxon>Embryophyta</taxon>
        <taxon>Tracheophyta</taxon>
        <taxon>Spermatophyta</taxon>
        <taxon>Magnoliopsida</taxon>
        <taxon>Liliopsida</taxon>
        <taxon>Zingiberales</taxon>
        <taxon>Musaceae</taxon>
        <taxon>Ensete</taxon>
    </lineage>
</organism>
<evidence type="ECO:0000313" key="2">
    <source>
        <dbReference type="EMBL" id="RRT50835.1"/>
    </source>
</evidence>
<proteinExistence type="predicted"/>
<feature type="region of interest" description="Disordered" evidence="1">
    <location>
        <begin position="30"/>
        <end position="73"/>
    </location>
</feature>
<sequence length="103" mass="11667">DPADINEDERRRRSSKACLPALLRSACPLRHADPLEEDEDDKRKRLSPRGLPPSDAKQASPPIERGDSWGPLENKKIKSLFPVGAAQEEIIFKMPRIKYCTVF</sequence>
<evidence type="ECO:0000256" key="1">
    <source>
        <dbReference type="SAM" id="MobiDB-lite"/>
    </source>
</evidence>
<gene>
    <name evidence="2" type="ORF">B296_00051478</name>
</gene>
<evidence type="ECO:0000313" key="3">
    <source>
        <dbReference type="Proteomes" id="UP000287651"/>
    </source>
</evidence>
<dbReference type="AlphaFoldDB" id="A0A426YGH9"/>
<name>A0A426YGH9_ENSVE</name>
<accession>A0A426YGH9</accession>
<feature type="non-terminal residue" evidence="2">
    <location>
        <position position="1"/>
    </location>
</feature>
<reference evidence="2 3" key="1">
    <citation type="journal article" date="2014" name="Agronomy (Basel)">
        <title>A Draft Genome Sequence for Ensete ventricosum, the Drought-Tolerant Tree Against Hunger.</title>
        <authorList>
            <person name="Harrison J."/>
            <person name="Moore K.A."/>
            <person name="Paszkiewicz K."/>
            <person name="Jones T."/>
            <person name="Grant M."/>
            <person name="Ambacheew D."/>
            <person name="Muzemil S."/>
            <person name="Studholme D.J."/>
        </authorList>
    </citation>
    <scope>NUCLEOTIDE SEQUENCE [LARGE SCALE GENOMIC DNA]</scope>
</reference>